<dbReference type="InterPro" id="IPR029030">
    <property type="entry name" value="Caspase-like_dom_sf"/>
</dbReference>
<dbReference type="InterPro" id="IPR011600">
    <property type="entry name" value="Pept_C14_caspase"/>
</dbReference>
<proteinExistence type="predicted"/>
<feature type="repeat" description="TPR" evidence="4">
    <location>
        <begin position="509"/>
        <end position="542"/>
    </location>
</feature>
<dbReference type="SMART" id="SM00248">
    <property type="entry name" value="ANK"/>
    <property type="match status" value="2"/>
</dbReference>
<dbReference type="PROSITE" id="PS50088">
    <property type="entry name" value="ANK_REPEAT"/>
    <property type="match status" value="2"/>
</dbReference>
<dbReference type="Gene3D" id="3.40.50.1460">
    <property type="match status" value="1"/>
</dbReference>
<accession>A0ABX0HFR2</accession>
<dbReference type="SUPFAM" id="SSF48403">
    <property type="entry name" value="Ankyrin repeat"/>
    <property type="match status" value="1"/>
</dbReference>
<feature type="repeat" description="TPR" evidence="4">
    <location>
        <begin position="425"/>
        <end position="458"/>
    </location>
</feature>
<dbReference type="Pfam" id="PF12796">
    <property type="entry name" value="Ank_2"/>
    <property type="match status" value="1"/>
</dbReference>
<evidence type="ECO:0000256" key="3">
    <source>
        <dbReference type="PROSITE-ProRule" id="PRU00023"/>
    </source>
</evidence>
<sequence length="1154" mass="130070">MYRLLFLLFCTLLSSTAINAQTPLLDAIKAGDLPQVQELVEAGADVNALDTNGATPLMWAAYRADLEMVKWLVDYGADPFLKKGVIYLNEEKTAYNGNLTGIAAGEGKLEMLRYLIEDVEIEVDDREYNPETGQEDGWTAAEWADNRVQGEVMAYLEKNANLSFLSDTLRNVNGDLKNGADFYASSAYQASMLLFEKHIATLKETFGATDTTTYAKFLYALANAAKQSGNYEGAEQYYLELTVLWKSVLGEDHPDYANSLNSLALLYKSMGRYAEAEPLYKHSMEIRKEQLGEDHPNYATSLNNLASLYESMGRYDEAEPLYVEAIGVLKAQLGEDHPSYATSLNNLAVLYESMGRYAEAEPLYLQAMEIRKVQLGEDHPDYATSLNNLASLYESMGRYDEAEPLYVEAIGVLKAQLGEDHPSYATSLNGLARLYESMGRYDEAEPLYSQGLEIYKAQLGEDHPYYATSLHNLAGLYESMGRYDEVEPLYTQGLEIYKAQLGENHPNYASSLDNLADLYKSLGRYDEAEPLYMQGLEIYKAQLGEDHPFYATSLNNLAWLYESMGRYNEAEPLYLQNLEITKKALGENHPYYATSLHNLASLYKSMGRYAEAERLYLQDLEITKKALGENHPYYGISLYQLASLYNKTYRLENVDSLLLQSASVIEKALGREHPRYTNIVYQKALLARKRNQFTEAEVLFATVLEKRAGIFGKTHPDYALALGELGKLYLATNQHQKAEQAYRKANETLKAIVGVQHPRYLQNLGELAGMYQKTFQYDKAGTVYQEIQRISEGILKSGETDREQVPRNLQASGEEALKTANTHPFINIYSPEPLQRNERGVNRLAAANFTIKGFATAAHGIKQLQVNGQEVSVFPDGVWQYPIQLKEGENQVLIKAVAYSRDETIDTLLLHYENKQVIRSEAPRRFLLSIGINEYNFESWETLNMPVKDARDLIGALVEKYDITDVDTLFNQLASFANVRDRLKHLIGATRPQDEVIIFFAGHGEYDEDFDEDGKWILANGRLGNASLAAVIEKMEAKHVLVLADACFSGSFYLKRGEGQEAAEARNQRRSRWVLASGSMETVLDQMPGKQNSPFAWHLIDFLQKAEGDVPLSTLRDHLETQVPKYTDQQPVSGPIRSDDGGEFIFRQKTKLIP</sequence>
<evidence type="ECO:0000256" key="2">
    <source>
        <dbReference type="ARBA" id="ARBA00022803"/>
    </source>
</evidence>
<keyword evidence="2 4" id="KW-0802">TPR repeat</keyword>
<keyword evidence="1" id="KW-0677">Repeat</keyword>
<evidence type="ECO:0000256" key="5">
    <source>
        <dbReference type="SAM" id="SignalP"/>
    </source>
</evidence>
<dbReference type="PRINTS" id="PR00381">
    <property type="entry name" value="KINESINLIGHT"/>
</dbReference>
<dbReference type="Pfam" id="PF13424">
    <property type="entry name" value="TPR_12"/>
    <property type="match status" value="6"/>
</dbReference>
<dbReference type="InterPro" id="IPR011990">
    <property type="entry name" value="TPR-like_helical_dom_sf"/>
</dbReference>
<dbReference type="PANTHER" id="PTHR45641">
    <property type="entry name" value="TETRATRICOPEPTIDE REPEAT PROTEIN (AFU_ORTHOLOGUE AFUA_6G03870)"/>
    <property type="match status" value="1"/>
</dbReference>
<protein>
    <submittedName>
        <fullName evidence="7">Tetratricopeptide repeat protein</fullName>
    </submittedName>
</protein>
<dbReference type="SUPFAM" id="SSF48452">
    <property type="entry name" value="TPR-like"/>
    <property type="match status" value="4"/>
</dbReference>
<feature type="repeat" description="TPR" evidence="4">
    <location>
        <begin position="257"/>
        <end position="290"/>
    </location>
</feature>
<dbReference type="PROSITE" id="PS50005">
    <property type="entry name" value="TPR"/>
    <property type="match status" value="4"/>
</dbReference>
<feature type="repeat" description="ANK" evidence="3">
    <location>
        <begin position="19"/>
        <end position="51"/>
    </location>
</feature>
<evidence type="ECO:0000256" key="1">
    <source>
        <dbReference type="ARBA" id="ARBA00022737"/>
    </source>
</evidence>
<dbReference type="InterPro" id="IPR036770">
    <property type="entry name" value="Ankyrin_rpt-contain_sf"/>
</dbReference>
<feature type="repeat" description="ANK" evidence="3">
    <location>
        <begin position="52"/>
        <end position="84"/>
    </location>
</feature>
<feature type="domain" description="Peptidase C14 caspase" evidence="6">
    <location>
        <begin position="925"/>
        <end position="1124"/>
    </location>
</feature>
<dbReference type="PROSITE" id="PS50297">
    <property type="entry name" value="ANK_REP_REGION"/>
    <property type="match status" value="2"/>
</dbReference>
<feature type="repeat" description="TPR" evidence="4">
    <location>
        <begin position="341"/>
        <end position="374"/>
    </location>
</feature>
<dbReference type="Pfam" id="PF00656">
    <property type="entry name" value="Peptidase_C14"/>
    <property type="match status" value="1"/>
</dbReference>
<name>A0ABX0HFR2_9BACT</name>
<evidence type="ECO:0000259" key="6">
    <source>
        <dbReference type="Pfam" id="PF00656"/>
    </source>
</evidence>
<dbReference type="RefSeq" id="WP_166149863.1">
    <property type="nucleotide sequence ID" value="NZ_JAANYN010000009.1"/>
</dbReference>
<dbReference type="Gene3D" id="2.60.40.10">
    <property type="entry name" value="Immunoglobulins"/>
    <property type="match status" value="1"/>
</dbReference>
<dbReference type="Proteomes" id="UP000649799">
    <property type="component" value="Unassembled WGS sequence"/>
</dbReference>
<feature type="signal peptide" evidence="5">
    <location>
        <begin position="1"/>
        <end position="20"/>
    </location>
</feature>
<dbReference type="Gene3D" id="1.25.40.20">
    <property type="entry name" value="Ankyrin repeat-containing domain"/>
    <property type="match status" value="1"/>
</dbReference>
<evidence type="ECO:0000313" key="8">
    <source>
        <dbReference type="Proteomes" id="UP000649799"/>
    </source>
</evidence>
<evidence type="ECO:0000256" key="4">
    <source>
        <dbReference type="PROSITE-ProRule" id="PRU00339"/>
    </source>
</evidence>
<dbReference type="PANTHER" id="PTHR45641:SF19">
    <property type="entry name" value="NEPHROCYSTIN-3"/>
    <property type="match status" value="1"/>
</dbReference>
<dbReference type="SMART" id="SM00028">
    <property type="entry name" value="TPR"/>
    <property type="match status" value="12"/>
</dbReference>
<comment type="caution">
    <text evidence="7">The sequence shown here is derived from an EMBL/GenBank/DDBJ whole genome shotgun (WGS) entry which is preliminary data.</text>
</comment>
<dbReference type="Gene3D" id="1.25.40.10">
    <property type="entry name" value="Tetratricopeptide repeat domain"/>
    <property type="match status" value="4"/>
</dbReference>
<dbReference type="InterPro" id="IPR019734">
    <property type="entry name" value="TPR_rpt"/>
</dbReference>
<dbReference type="EMBL" id="JAANYN010000009">
    <property type="protein sequence ID" value="NHE58966.1"/>
    <property type="molecule type" value="Genomic_DNA"/>
</dbReference>
<organism evidence="7 8">
    <name type="scientific">Cyclobacterium plantarum</name>
    <dbReference type="NCBI Taxonomy" id="2716263"/>
    <lineage>
        <taxon>Bacteria</taxon>
        <taxon>Pseudomonadati</taxon>
        <taxon>Bacteroidota</taxon>
        <taxon>Cytophagia</taxon>
        <taxon>Cytophagales</taxon>
        <taxon>Cyclobacteriaceae</taxon>
        <taxon>Cyclobacterium</taxon>
    </lineage>
</organism>
<reference evidence="7 8" key="1">
    <citation type="submission" date="2020-03" db="EMBL/GenBank/DDBJ databases">
        <title>Cyclobacterium plantarum sp. nov., a marine bacterium isolated from a coastal-marine wetland.</title>
        <authorList>
            <person name="Sanchez-Porro C."/>
            <person name="Ventosa A."/>
            <person name="Amoozegar M."/>
        </authorList>
    </citation>
    <scope>NUCLEOTIDE SEQUENCE [LARGE SCALE GENOMIC DNA]</scope>
    <source>
        <strain evidence="7 8">GBPx2</strain>
    </source>
</reference>
<dbReference type="InterPro" id="IPR013783">
    <property type="entry name" value="Ig-like_fold"/>
</dbReference>
<feature type="chain" id="PRO_5045263685" evidence="5">
    <location>
        <begin position="21"/>
        <end position="1154"/>
    </location>
</feature>
<dbReference type="SUPFAM" id="SSF52129">
    <property type="entry name" value="Caspase-like"/>
    <property type="match status" value="1"/>
</dbReference>
<keyword evidence="8" id="KW-1185">Reference proteome</keyword>
<keyword evidence="5" id="KW-0732">Signal</keyword>
<gene>
    <name evidence="7" type="ORF">G9Q97_19330</name>
</gene>
<keyword evidence="3" id="KW-0040">ANK repeat</keyword>
<dbReference type="InterPro" id="IPR002110">
    <property type="entry name" value="Ankyrin_rpt"/>
</dbReference>
<evidence type="ECO:0000313" key="7">
    <source>
        <dbReference type="EMBL" id="NHE58966.1"/>
    </source>
</evidence>